<keyword evidence="5" id="KW-0963">Cytoplasm</keyword>
<evidence type="ECO:0000256" key="8">
    <source>
        <dbReference type="ARBA" id="ARBA00022840"/>
    </source>
</evidence>
<organism evidence="11 12">
    <name type="scientific">Populus tomentosa</name>
    <name type="common">Chinese white poplar</name>
    <dbReference type="NCBI Taxonomy" id="118781"/>
    <lineage>
        <taxon>Eukaryota</taxon>
        <taxon>Viridiplantae</taxon>
        <taxon>Streptophyta</taxon>
        <taxon>Embryophyta</taxon>
        <taxon>Tracheophyta</taxon>
        <taxon>Spermatophyta</taxon>
        <taxon>Magnoliopsida</taxon>
        <taxon>eudicotyledons</taxon>
        <taxon>Gunneridae</taxon>
        <taxon>Pentapetalae</taxon>
        <taxon>rosids</taxon>
        <taxon>fabids</taxon>
        <taxon>Malpighiales</taxon>
        <taxon>Salicaceae</taxon>
        <taxon>Saliceae</taxon>
        <taxon>Populus</taxon>
    </lineage>
</organism>
<dbReference type="PANTHER" id="PTHR20852">
    <property type="entry name" value="GLUTAMINE SYNTHETASE"/>
    <property type="match status" value="1"/>
</dbReference>
<accession>A0A8X7Y388</accession>
<comment type="catalytic activity">
    <reaction evidence="10">
        <text>L-glutamate + NH4(+) + ATP = L-glutamine + ADP + phosphate + H(+)</text>
        <dbReference type="Rhea" id="RHEA:16169"/>
        <dbReference type="ChEBI" id="CHEBI:15378"/>
        <dbReference type="ChEBI" id="CHEBI:28938"/>
        <dbReference type="ChEBI" id="CHEBI:29985"/>
        <dbReference type="ChEBI" id="CHEBI:30616"/>
        <dbReference type="ChEBI" id="CHEBI:43474"/>
        <dbReference type="ChEBI" id="CHEBI:58359"/>
        <dbReference type="ChEBI" id="CHEBI:456216"/>
        <dbReference type="EC" id="6.3.1.2"/>
    </reaction>
</comment>
<evidence type="ECO:0000256" key="3">
    <source>
        <dbReference type="ARBA" id="ARBA00011823"/>
    </source>
</evidence>
<evidence type="ECO:0000256" key="1">
    <source>
        <dbReference type="ARBA" id="ARBA00004496"/>
    </source>
</evidence>
<dbReference type="GO" id="GO:0005737">
    <property type="term" value="C:cytoplasm"/>
    <property type="evidence" value="ECO:0007669"/>
    <property type="project" value="UniProtKB-SubCell"/>
</dbReference>
<dbReference type="InterPro" id="IPR050292">
    <property type="entry name" value="Glutamine_Synthetase"/>
</dbReference>
<evidence type="ECO:0000256" key="6">
    <source>
        <dbReference type="ARBA" id="ARBA00022598"/>
    </source>
</evidence>
<comment type="subunit">
    <text evidence="3">Homooctamer.</text>
</comment>
<reference evidence="11" key="1">
    <citation type="journal article" date="2020" name="bioRxiv">
        <title>Hybrid origin of Populus tomentosa Carr. identified through genome sequencing and phylogenomic analysis.</title>
        <authorList>
            <person name="An X."/>
            <person name="Gao K."/>
            <person name="Chen Z."/>
            <person name="Li J."/>
            <person name="Yang X."/>
            <person name="Yang X."/>
            <person name="Zhou J."/>
            <person name="Guo T."/>
            <person name="Zhao T."/>
            <person name="Huang S."/>
            <person name="Miao D."/>
            <person name="Khan W.U."/>
            <person name="Rao P."/>
            <person name="Ye M."/>
            <person name="Lei B."/>
            <person name="Liao W."/>
            <person name="Wang J."/>
            <person name="Ji L."/>
            <person name="Li Y."/>
            <person name="Guo B."/>
            <person name="Mustafa N.S."/>
            <person name="Li S."/>
            <person name="Yun Q."/>
            <person name="Keller S.R."/>
            <person name="Mao J."/>
            <person name="Zhang R."/>
            <person name="Strauss S.H."/>
        </authorList>
    </citation>
    <scope>NUCLEOTIDE SEQUENCE</scope>
    <source>
        <strain evidence="11">GM15</strain>
        <tissue evidence="11">Leaf</tissue>
    </source>
</reference>
<protein>
    <recommendedName>
        <fullName evidence="4">glutamine synthetase</fullName>
        <ecNumber evidence="4">6.3.1.2</ecNumber>
    </recommendedName>
    <alternativeName>
        <fullName evidence="9">Glutamate--ammonia ligase</fullName>
    </alternativeName>
</protein>
<keyword evidence="7" id="KW-0547">Nucleotide-binding</keyword>
<keyword evidence="6" id="KW-0436">Ligase</keyword>
<comment type="similarity">
    <text evidence="2">Belongs to the glutamine synthetase family.</text>
</comment>
<keyword evidence="12" id="KW-1185">Reference proteome</keyword>
<evidence type="ECO:0000256" key="5">
    <source>
        <dbReference type="ARBA" id="ARBA00022490"/>
    </source>
</evidence>
<comment type="caution">
    <text evidence="11">The sequence shown here is derived from an EMBL/GenBank/DDBJ whole genome shotgun (WGS) entry which is preliminary data.</text>
</comment>
<evidence type="ECO:0000256" key="10">
    <source>
        <dbReference type="ARBA" id="ARBA00049436"/>
    </source>
</evidence>
<evidence type="ECO:0000256" key="2">
    <source>
        <dbReference type="ARBA" id="ARBA00009897"/>
    </source>
</evidence>
<dbReference type="EMBL" id="JAAWWB010000034">
    <property type="protein sequence ID" value="KAG6742077.1"/>
    <property type="molecule type" value="Genomic_DNA"/>
</dbReference>
<comment type="subcellular location">
    <subcellularLocation>
        <location evidence="1">Cytoplasm</location>
    </subcellularLocation>
</comment>
<sequence>MDASYFCSEFVPLGTFWCVADNKSSSPSAASELQSGILMLLLRGAMGQYHCGGGVDKAFGPDIVDAHFKACLLAGVNFSGINGEVMPGQVGLLVCISAGDELWAAGHILERIIDVAGVVLPFDPKPIQPIFISIYPFTIQFECYNTKSMRNKGGYEVIKKAIEKPGLRHIGQIAASVEGNGQRLADRQETSDINTFKWGVANLGASTRV</sequence>
<dbReference type="EC" id="6.3.1.2" evidence="4"/>
<evidence type="ECO:0000256" key="7">
    <source>
        <dbReference type="ARBA" id="ARBA00022741"/>
    </source>
</evidence>
<dbReference type="FunFam" id="3.30.590.10:FF:000011">
    <property type="entry name" value="Glutamine synthetase"/>
    <property type="match status" value="1"/>
</dbReference>
<evidence type="ECO:0000313" key="12">
    <source>
        <dbReference type="Proteomes" id="UP000886885"/>
    </source>
</evidence>
<dbReference type="Proteomes" id="UP000886885">
    <property type="component" value="Chromosome 17D"/>
</dbReference>
<keyword evidence="8" id="KW-0067">ATP-binding</keyword>
<proteinExistence type="inferred from homology"/>
<dbReference type="GO" id="GO:0005524">
    <property type="term" value="F:ATP binding"/>
    <property type="evidence" value="ECO:0007669"/>
    <property type="project" value="UniProtKB-KW"/>
</dbReference>
<name>A0A8X7Y388_POPTO</name>
<dbReference type="PANTHER" id="PTHR20852:SF110">
    <property type="entry name" value="GLUTAMINE SYNTHETASE"/>
    <property type="match status" value="1"/>
</dbReference>
<evidence type="ECO:0000313" key="11">
    <source>
        <dbReference type="EMBL" id="KAG6742077.1"/>
    </source>
</evidence>
<dbReference type="AlphaFoldDB" id="A0A8X7Y388"/>
<evidence type="ECO:0000256" key="9">
    <source>
        <dbReference type="ARBA" id="ARBA00030668"/>
    </source>
</evidence>
<dbReference type="GO" id="GO:0004356">
    <property type="term" value="F:glutamine synthetase activity"/>
    <property type="evidence" value="ECO:0007669"/>
    <property type="project" value="UniProtKB-EC"/>
</dbReference>
<dbReference type="OrthoDB" id="1936100at2759"/>
<gene>
    <name evidence="11" type="ORF">POTOM_055363</name>
</gene>
<evidence type="ECO:0000256" key="4">
    <source>
        <dbReference type="ARBA" id="ARBA00012937"/>
    </source>
</evidence>
<dbReference type="GO" id="GO:0006542">
    <property type="term" value="P:glutamine biosynthetic process"/>
    <property type="evidence" value="ECO:0007669"/>
    <property type="project" value="TreeGrafter"/>
</dbReference>